<evidence type="ECO:0000313" key="1">
    <source>
        <dbReference type="EMBL" id="JAD71911.1"/>
    </source>
</evidence>
<reference evidence="1" key="2">
    <citation type="journal article" date="2015" name="Data Brief">
        <title>Shoot transcriptome of the giant reed, Arundo donax.</title>
        <authorList>
            <person name="Barrero R.A."/>
            <person name="Guerrero F.D."/>
            <person name="Moolhuijzen P."/>
            <person name="Goolsby J.A."/>
            <person name="Tidwell J."/>
            <person name="Bellgard S.E."/>
            <person name="Bellgard M.I."/>
        </authorList>
    </citation>
    <scope>NUCLEOTIDE SEQUENCE</scope>
    <source>
        <tissue evidence="1">Shoot tissue taken approximately 20 cm above the soil surface</tissue>
    </source>
</reference>
<reference evidence="1" key="1">
    <citation type="submission" date="2014-09" db="EMBL/GenBank/DDBJ databases">
        <authorList>
            <person name="Magalhaes I.L.F."/>
            <person name="Oliveira U."/>
            <person name="Santos F.R."/>
            <person name="Vidigal T.H.D.A."/>
            <person name="Brescovit A.D."/>
            <person name="Santos A.J."/>
        </authorList>
    </citation>
    <scope>NUCLEOTIDE SEQUENCE</scope>
    <source>
        <tissue evidence="1">Shoot tissue taken approximately 20 cm above the soil surface</tissue>
    </source>
</reference>
<accession>A0A0A9C8K8</accession>
<sequence length="23" mass="2668">MKVTIIVFAKIYNLLQLVNGYAR</sequence>
<dbReference type="EMBL" id="GBRH01225984">
    <property type="protein sequence ID" value="JAD71911.1"/>
    <property type="molecule type" value="Transcribed_RNA"/>
</dbReference>
<protein>
    <submittedName>
        <fullName evidence="1">Uncharacterized protein</fullName>
    </submittedName>
</protein>
<proteinExistence type="predicted"/>
<dbReference type="AlphaFoldDB" id="A0A0A9C8K8"/>
<organism evidence="1">
    <name type="scientific">Arundo donax</name>
    <name type="common">Giant reed</name>
    <name type="synonym">Donax arundinaceus</name>
    <dbReference type="NCBI Taxonomy" id="35708"/>
    <lineage>
        <taxon>Eukaryota</taxon>
        <taxon>Viridiplantae</taxon>
        <taxon>Streptophyta</taxon>
        <taxon>Embryophyta</taxon>
        <taxon>Tracheophyta</taxon>
        <taxon>Spermatophyta</taxon>
        <taxon>Magnoliopsida</taxon>
        <taxon>Liliopsida</taxon>
        <taxon>Poales</taxon>
        <taxon>Poaceae</taxon>
        <taxon>PACMAD clade</taxon>
        <taxon>Arundinoideae</taxon>
        <taxon>Arundineae</taxon>
        <taxon>Arundo</taxon>
    </lineage>
</organism>
<name>A0A0A9C8K8_ARUDO</name>